<accession>A0A426TV61</accession>
<dbReference type="PANTHER" id="PTHR12677">
    <property type="entry name" value="GOLGI APPARATUS MEMBRANE PROTEIN TVP38-RELATED"/>
    <property type="match status" value="1"/>
</dbReference>
<proteinExistence type="inferred from homology"/>
<organism evidence="8 9">
    <name type="scientific">Candidatus Viridilinea halotolerans</name>
    <dbReference type="NCBI Taxonomy" id="2491704"/>
    <lineage>
        <taxon>Bacteria</taxon>
        <taxon>Bacillati</taxon>
        <taxon>Chloroflexota</taxon>
        <taxon>Chloroflexia</taxon>
        <taxon>Chloroflexales</taxon>
        <taxon>Chloroflexineae</taxon>
        <taxon>Oscillochloridaceae</taxon>
        <taxon>Candidatus Viridilinea</taxon>
    </lineage>
</organism>
<keyword evidence="3 6" id="KW-0812">Transmembrane</keyword>
<comment type="subcellular location">
    <subcellularLocation>
        <location evidence="1 6">Cell membrane</location>
        <topology evidence="1 6">Multi-pass membrane protein</topology>
    </subcellularLocation>
</comment>
<evidence type="ECO:0000256" key="1">
    <source>
        <dbReference type="ARBA" id="ARBA00004651"/>
    </source>
</evidence>
<evidence type="ECO:0000259" key="7">
    <source>
        <dbReference type="Pfam" id="PF09335"/>
    </source>
</evidence>
<name>A0A426TV61_9CHLR</name>
<comment type="similarity">
    <text evidence="6">Belongs to the TVP38/TMEM64 family.</text>
</comment>
<dbReference type="GO" id="GO:0005886">
    <property type="term" value="C:plasma membrane"/>
    <property type="evidence" value="ECO:0007669"/>
    <property type="project" value="UniProtKB-SubCell"/>
</dbReference>
<sequence>MLETPTPHPAPQHPNLLVRHWQAFVAALIWLGLGCMVVAYALLTASGPQQVANDVVYLLRGPLGPLFYLIIYSLRPLTFFPAGVLTILGGSLWGTAWGMFFAVLGSNMSASLAYLFGRAFGHGMLPSSAQNGPTARVVKRYTVRLWANAFPTILFMRMIYIPYDIVNYLAGFLRVPFRPFLLATFLGALPGTFSFVLAGAALDIDDILAGNFQASTINPWTLAASVVLLVVGIAVARWLRRYDV</sequence>
<feature type="transmembrane region" description="Helical" evidence="6">
    <location>
        <begin position="220"/>
        <end position="239"/>
    </location>
</feature>
<evidence type="ECO:0000313" key="8">
    <source>
        <dbReference type="EMBL" id="RRR69277.1"/>
    </source>
</evidence>
<keyword evidence="5 6" id="KW-0472">Membrane</keyword>
<evidence type="ECO:0000256" key="6">
    <source>
        <dbReference type="RuleBase" id="RU366058"/>
    </source>
</evidence>
<feature type="domain" description="VTT" evidence="7">
    <location>
        <begin position="80"/>
        <end position="200"/>
    </location>
</feature>
<feature type="transmembrane region" description="Helical" evidence="6">
    <location>
        <begin position="80"/>
        <end position="104"/>
    </location>
</feature>
<dbReference type="EMBL" id="RSAS01000650">
    <property type="protein sequence ID" value="RRR69277.1"/>
    <property type="molecule type" value="Genomic_DNA"/>
</dbReference>
<dbReference type="InterPro" id="IPR032816">
    <property type="entry name" value="VTT_dom"/>
</dbReference>
<feature type="transmembrane region" description="Helical" evidence="6">
    <location>
        <begin position="55"/>
        <end position="74"/>
    </location>
</feature>
<reference evidence="8 9" key="1">
    <citation type="submission" date="2018-12" db="EMBL/GenBank/DDBJ databases">
        <title>Genome Sequence of Candidatus Viridilinea halotolerans isolated from saline sulfide-rich spring.</title>
        <authorList>
            <person name="Grouzdev D.S."/>
            <person name="Burganskaya E.I."/>
            <person name="Krutkina M.S."/>
            <person name="Sukhacheva M.V."/>
            <person name="Gorlenko V.M."/>
        </authorList>
    </citation>
    <scope>NUCLEOTIDE SEQUENCE [LARGE SCALE GENOMIC DNA]</scope>
    <source>
        <strain evidence="8">Chok-6</strain>
    </source>
</reference>
<protein>
    <recommendedName>
        <fullName evidence="6">TVP38/TMEM64 family membrane protein</fullName>
    </recommendedName>
</protein>
<evidence type="ECO:0000256" key="4">
    <source>
        <dbReference type="ARBA" id="ARBA00022989"/>
    </source>
</evidence>
<dbReference type="Pfam" id="PF09335">
    <property type="entry name" value="VTT_dom"/>
    <property type="match status" value="1"/>
</dbReference>
<gene>
    <name evidence="8" type="ORF">EI684_16145</name>
</gene>
<evidence type="ECO:0000256" key="2">
    <source>
        <dbReference type="ARBA" id="ARBA00022475"/>
    </source>
</evidence>
<dbReference type="AlphaFoldDB" id="A0A426TV61"/>
<feature type="transmembrane region" description="Helical" evidence="6">
    <location>
        <begin position="20"/>
        <end position="43"/>
    </location>
</feature>
<evidence type="ECO:0000313" key="9">
    <source>
        <dbReference type="Proteomes" id="UP000280307"/>
    </source>
</evidence>
<keyword evidence="2 6" id="KW-1003">Cell membrane</keyword>
<comment type="caution">
    <text evidence="8">The sequence shown here is derived from an EMBL/GenBank/DDBJ whole genome shotgun (WGS) entry which is preliminary data.</text>
</comment>
<dbReference type="InterPro" id="IPR015414">
    <property type="entry name" value="TMEM64"/>
</dbReference>
<dbReference type="Proteomes" id="UP000280307">
    <property type="component" value="Unassembled WGS sequence"/>
</dbReference>
<dbReference type="PANTHER" id="PTHR12677:SF59">
    <property type="entry name" value="GOLGI APPARATUS MEMBRANE PROTEIN TVP38-RELATED"/>
    <property type="match status" value="1"/>
</dbReference>
<evidence type="ECO:0000256" key="5">
    <source>
        <dbReference type="ARBA" id="ARBA00023136"/>
    </source>
</evidence>
<evidence type="ECO:0000256" key="3">
    <source>
        <dbReference type="ARBA" id="ARBA00022692"/>
    </source>
</evidence>
<keyword evidence="4 6" id="KW-1133">Transmembrane helix</keyword>
<feature type="transmembrane region" description="Helical" evidence="6">
    <location>
        <begin position="180"/>
        <end position="200"/>
    </location>
</feature>